<dbReference type="STRING" id="29845.A0A1V6RXE5"/>
<dbReference type="AlphaFoldDB" id="A0A1V6RXE5"/>
<organism evidence="1 2">
    <name type="scientific">Penicillium vulpinum</name>
    <dbReference type="NCBI Taxonomy" id="29845"/>
    <lineage>
        <taxon>Eukaryota</taxon>
        <taxon>Fungi</taxon>
        <taxon>Dikarya</taxon>
        <taxon>Ascomycota</taxon>
        <taxon>Pezizomycotina</taxon>
        <taxon>Eurotiomycetes</taxon>
        <taxon>Eurotiomycetidae</taxon>
        <taxon>Eurotiales</taxon>
        <taxon>Aspergillaceae</taxon>
        <taxon>Penicillium</taxon>
    </lineage>
</organism>
<dbReference type="OrthoDB" id="4322381at2759"/>
<keyword evidence="2" id="KW-1185">Reference proteome</keyword>
<dbReference type="Proteomes" id="UP000191518">
    <property type="component" value="Unassembled WGS sequence"/>
</dbReference>
<gene>
    <name evidence="1" type="ORF">PENVUL_c018G07642</name>
</gene>
<evidence type="ECO:0000313" key="2">
    <source>
        <dbReference type="Proteomes" id="UP000191518"/>
    </source>
</evidence>
<evidence type="ECO:0000313" key="1">
    <source>
        <dbReference type="EMBL" id="OQE06441.1"/>
    </source>
</evidence>
<name>A0A1V6RXE5_9EURO</name>
<protein>
    <submittedName>
        <fullName evidence="1">Uncharacterized protein</fullName>
    </submittedName>
</protein>
<proteinExistence type="predicted"/>
<dbReference type="EMBL" id="MDYP01000018">
    <property type="protein sequence ID" value="OQE06441.1"/>
    <property type="molecule type" value="Genomic_DNA"/>
</dbReference>
<accession>A0A1V6RXE5</accession>
<reference evidence="2" key="1">
    <citation type="journal article" date="2017" name="Nat. Microbiol.">
        <title>Global analysis of biosynthetic gene clusters reveals vast potential of secondary metabolite production in Penicillium species.</title>
        <authorList>
            <person name="Nielsen J.C."/>
            <person name="Grijseels S."/>
            <person name="Prigent S."/>
            <person name="Ji B."/>
            <person name="Dainat J."/>
            <person name="Nielsen K.F."/>
            <person name="Frisvad J.C."/>
            <person name="Workman M."/>
            <person name="Nielsen J."/>
        </authorList>
    </citation>
    <scope>NUCLEOTIDE SEQUENCE [LARGE SCALE GENOMIC DNA]</scope>
    <source>
        <strain evidence="2">IBT 29486</strain>
    </source>
</reference>
<comment type="caution">
    <text evidence="1">The sequence shown here is derived from an EMBL/GenBank/DDBJ whole genome shotgun (WGS) entry which is preliminary data.</text>
</comment>
<sequence length="175" mass="19246">MENRPGVPLFFRGIRPRCHTQGLTWREPVIQYHHQCCEHASATPPAKSSSEIPLGESALTFKLAIPPGAPNTHLTHPPINAAGENYILSACKPDDPIAKERVRENTKLLVDSGIAETLCIDRALDASLFEKTEASNASYDNAEIKRQRAHEAHSRFWDAIIGGADKVLGRCPDES</sequence>